<feature type="region of interest" description="Disordered" evidence="1">
    <location>
        <begin position="1"/>
        <end position="36"/>
    </location>
</feature>
<protein>
    <submittedName>
        <fullName evidence="2">Uncharacterized protein</fullName>
    </submittedName>
</protein>
<name>A0A8J4UQA5_9MYCE</name>
<dbReference type="EMBL" id="AJWJ01000493">
    <property type="protein sequence ID" value="KAF2070426.1"/>
    <property type="molecule type" value="Genomic_DNA"/>
</dbReference>
<gene>
    <name evidence="2" type="ORF">CYY_008254</name>
</gene>
<proteinExistence type="predicted"/>
<sequence length="73" mass="7852">MSIFSALSSISNPTKSLNQKSSTLLSSNSSTSIGSNKSTTWIITSIGGPSTWYPDGKNEVFFGTIQQFLDSRN</sequence>
<evidence type="ECO:0000313" key="3">
    <source>
        <dbReference type="Proteomes" id="UP000695562"/>
    </source>
</evidence>
<feature type="compositionally biased region" description="Polar residues" evidence="1">
    <location>
        <begin position="1"/>
        <end position="13"/>
    </location>
</feature>
<organism evidence="2 3">
    <name type="scientific">Polysphondylium violaceum</name>
    <dbReference type="NCBI Taxonomy" id="133409"/>
    <lineage>
        <taxon>Eukaryota</taxon>
        <taxon>Amoebozoa</taxon>
        <taxon>Evosea</taxon>
        <taxon>Eumycetozoa</taxon>
        <taxon>Dictyostelia</taxon>
        <taxon>Dictyosteliales</taxon>
        <taxon>Dictyosteliaceae</taxon>
        <taxon>Polysphondylium</taxon>
    </lineage>
</organism>
<reference evidence="2" key="1">
    <citation type="submission" date="2020-01" db="EMBL/GenBank/DDBJ databases">
        <title>Development of genomics and gene disruption for Polysphondylium violaceum indicates a role for the polyketide synthase stlB in stalk morphogenesis.</title>
        <authorList>
            <person name="Narita B."/>
            <person name="Kawabe Y."/>
            <person name="Kin K."/>
            <person name="Saito T."/>
            <person name="Gibbs R."/>
            <person name="Kuspa A."/>
            <person name="Muzny D."/>
            <person name="Queller D."/>
            <person name="Richards S."/>
            <person name="Strassman J."/>
            <person name="Sucgang R."/>
            <person name="Worley K."/>
            <person name="Schaap P."/>
        </authorList>
    </citation>
    <scope>NUCLEOTIDE SEQUENCE</scope>
    <source>
        <strain evidence="2">QSvi11</strain>
    </source>
</reference>
<evidence type="ECO:0000256" key="1">
    <source>
        <dbReference type="SAM" id="MobiDB-lite"/>
    </source>
</evidence>
<dbReference type="Proteomes" id="UP000695562">
    <property type="component" value="Unassembled WGS sequence"/>
</dbReference>
<dbReference type="AlphaFoldDB" id="A0A8J4UQA5"/>
<evidence type="ECO:0000313" key="2">
    <source>
        <dbReference type="EMBL" id="KAF2070426.1"/>
    </source>
</evidence>
<accession>A0A8J4UQA5</accession>
<comment type="caution">
    <text evidence="2">The sequence shown here is derived from an EMBL/GenBank/DDBJ whole genome shotgun (WGS) entry which is preliminary data.</text>
</comment>
<feature type="compositionally biased region" description="Low complexity" evidence="1">
    <location>
        <begin position="14"/>
        <end position="36"/>
    </location>
</feature>
<keyword evidence="3" id="KW-1185">Reference proteome</keyword>